<name>A0A915HYY0_ROMCU</name>
<evidence type="ECO:0000313" key="2">
    <source>
        <dbReference type="WBParaSite" id="nRc.2.0.1.t07100-RA"/>
    </source>
</evidence>
<dbReference type="WBParaSite" id="nRc.2.0.1.t07100-RA">
    <property type="protein sequence ID" value="nRc.2.0.1.t07100-RA"/>
    <property type="gene ID" value="nRc.2.0.1.g07100"/>
</dbReference>
<sequence length="108" mass="11685">MIDGNIQPNRTERKFPFRSTMLCRCVPLRSVGKGKGRPITDEAVSRSTFIDKGRTCTVGIPVDLADSKLLNNKFCRFGQRRRGGRGGGGLLASLSMAIGRGQTTGEQG</sequence>
<dbReference type="AlphaFoldDB" id="A0A915HYY0"/>
<dbReference type="Proteomes" id="UP000887565">
    <property type="component" value="Unplaced"/>
</dbReference>
<keyword evidence="1" id="KW-1185">Reference proteome</keyword>
<evidence type="ECO:0000313" key="1">
    <source>
        <dbReference type="Proteomes" id="UP000887565"/>
    </source>
</evidence>
<proteinExistence type="predicted"/>
<organism evidence="1 2">
    <name type="scientific">Romanomermis culicivorax</name>
    <name type="common">Nematode worm</name>
    <dbReference type="NCBI Taxonomy" id="13658"/>
    <lineage>
        <taxon>Eukaryota</taxon>
        <taxon>Metazoa</taxon>
        <taxon>Ecdysozoa</taxon>
        <taxon>Nematoda</taxon>
        <taxon>Enoplea</taxon>
        <taxon>Dorylaimia</taxon>
        <taxon>Mermithida</taxon>
        <taxon>Mermithoidea</taxon>
        <taxon>Mermithidae</taxon>
        <taxon>Romanomermis</taxon>
    </lineage>
</organism>
<accession>A0A915HYY0</accession>
<reference evidence="2" key="1">
    <citation type="submission" date="2022-11" db="UniProtKB">
        <authorList>
            <consortium name="WormBaseParasite"/>
        </authorList>
    </citation>
    <scope>IDENTIFICATION</scope>
</reference>
<protein>
    <submittedName>
        <fullName evidence="2">Uncharacterized protein</fullName>
    </submittedName>
</protein>